<dbReference type="KEGG" id="ncon:LC1Nh_0629"/>
<evidence type="ECO:0000259" key="2">
    <source>
        <dbReference type="Pfam" id="PF26481"/>
    </source>
</evidence>
<feature type="compositionally biased region" description="Acidic residues" evidence="1">
    <location>
        <begin position="1"/>
        <end position="11"/>
    </location>
</feature>
<keyword evidence="4" id="KW-1185">Reference proteome</keyword>
<organism evidence="3 4">
    <name type="scientific">Candidatus Nanohalobium constans</name>
    <dbReference type="NCBI Taxonomy" id="2565781"/>
    <lineage>
        <taxon>Archaea</taxon>
        <taxon>Candidatus Nanohalarchaeota</taxon>
        <taxon>Candidatus Nanohalobia</taxon>
        <taxon>Candidatus Nanohalobiales</taxon>
        <taxon>Candidatus Nanohalobiaceae</taxon>
        <taxon>Candidatus Nanohalobium</taxon>
    </lineage>
</organism>
<dbReference type="Pfam" id="PF26481">
    <property type="entry name" value="DUF8154"/>
    <property type="match status" value="1"/>
</dbReference>
<feature type="domain" description="DUF8154" evidence="2">
    <location>
        <begin position="1"/>
        <end position="165"/>
    </location>
</feature>
<dbReference type="OrthoDB" id="237859at2157"/>
<dbReference type="AlphaFoldDB" id="A0A5Q0UFW4"/>
<feature type="region of interest" description="Disordered" evidence="1">
    <location>
        <begin position="1"/>
        <end position="32"/>
    </location>
</feature>
<accession>A0A5Q0UFW4</accession>
<evidence type="ECO:0000256" key="1">
    <source>
        <dbReference type="SAM" id="MobiDB-lite"/>
    </source>
</evidence>
<dbReference type="RefSeq" id="WP_153550262.1">
    <property type="nucleotide sequence ID" value="NZ_CP040089.1"/>
</dbReference>
<evidence type="ECO:0000313" key="4">
    <source>
        <dbReference type="Proteomes" id="UP000377803"/>
    </source>
</evidence>
<dbReference type="EMBL" id="CP040089">
    <property type="protein sequence ID" value="QGA80522.1"/>
    <property type="molecule type" value="Genomic_DNA"/>
</dbReference>
<proteinExistence type="predicted"/>
<sequence>MTNSDMEDALEEAISKFDESPPHEEIENGLNTEDSMKLQLRKSCRLLDASEKLLEKDESHYIIIIDACFISIERSIQAYLLEKKLIDEGEPLFDHEKIYRLGRQAGLFDEDFEQRIKNLWKDNRSKTYYRDGLPSKGRAEKMFRLAEAVHNHIVGMSNSGHKCICK</sequence>
<reference evidence="4" key="1">
    <citation type="submission" date="2019-05" db="EMBL/GenBank/DDBJ databases">
        <title>Candidatus Nanohalobium constans, a novel model system to study the DPANN nano-sized archaea: genomic and physiological characterization of a nanoarchaeon co-cultured with its chitinotrophic host.</title>
        <authorList>
            <person name="La Cono V."/>
            <person name="Arcadi E."/>
            <person name="Crisafi F."/>
            <person name="Denaro R."/>
            <person name="La Spada G."/>
            <person name="Messina E."/>
            <person name="Smedile F."/>
            <person name="Toshchakov S.V."/>
            <person name="Shevchenko M.A."/>
            <person name="Golyshin P.N."/>
            <person name="Golyshina O.V."/>
            <person name="Ferrer M."/>
            <person name="Rohde M."/>
            <person name="Mushegian A."/>
            <person name="Sorokin D.Y."/>
            <person name="Giuliano L."/>
            <person name="Yakimov M.M."/>
        </authorList>
    </citation>
    <scope>NUCLEOTIDE SEQUENCE [LARGE SCALE GENOMIC DNA]</scope>
    <source>
        <strain evidence="4">LC1Nh</strain>
    </source>
</reference>
<name>A0A5Q0UFW4_9ARCH</name>
<gene>
    <name evidence="3" type="ORF">LC1Nh_0629</name>
</gene>
<dbReference type="InterPro" id="IPR058467">
    <property type="entry name" value="DUF8154"/>
</dbReference>
<feature type="compositionally biased region" description="Basic and acidic residues" evidence="1">
    <location>
        <begin position="13"/>
        <end position="26"/>
    </location>
</feature>
<dbReference type="GeneID" id="42365015"/>
<evidence type="ECO:0000313" key="3">
    <source>
        <dbReference type="EMBL" id="QGA80522.1"/>
    </source>
</evidence>
<dbReference type="Proteomes" id="UP000377803">
    <property type="component" value="Chromosome"/>
</dbReference>
<protein>
    <recommendedName>
        <fullName evidence="2">DUF8154 domain-containing protein</fullName>
    </recommendedName>
</protein>